<reference evidence="4" key="1">
    <citation type="submission" date="2021-01" db="EMBL/GenBank/DDBJ databases">
        <authorList>
            <person name="Zhong Y.L."/>
        </authorList>
    </citation>
    <scope>NUCLEOTIDE SEQUENCE</scope>
    <source>
        <strain evidence="4">KCTC 23302</strain>
    </source>
</reference>
<evidence type="ECO:0000256" key="1">
    <source>
        <dbReference type="SAM" id="Coils"/>
    </source>
</evidence>
<name>A0A936ZNG3_9FLAO</name>
<gene>
    <name evidence="4" type="ORF">JJQ60_04895</name>
</gene>
<evidence type="ECO:0000313" key="5">
    <source>
        <dbReference type="Proteomes" id="UP000651057"/>
    </source>
</evidence>
<sequence length="656" mass="76859">MFRTFRHRLLFWFLVFISFSFVIIMLSFAYLDKREHILQRTEAIEQSYVMLLKTVKAQQDFFSYATKDQKFFSTGDNAYLDNYLTLLDSTRFHLMHIDFSKKTELYTSIESIRLDITEIDGIFLELIENIQARGYKNYNLEGSMRKDAHWLENITEIPTEDILRLRRYEKDYIIRNEKSYVTRFKKRIDLITDHVQSNNAISNKRKKRILYYLEGYNNKFMQLVELDERIGLKDNTGLKEVLDRVITICETGFSDAIFQAKEWSKAEFKKLTIYFGLVALALMIISIWISSMISKKITKPLTELTMHITRFVDSNFTLETEHPVVRTHDEIGSLTRNFSFLKDEVISRLKFFKQKVDERTEELANANKRLLRLSEANSRFVPIEFLQNLGRESIEQVALGDQVEREMTVIFCDIREFTKLSESLSPQENFDFLNEYLSGIVPIIKRNGGFIDKFIGDSVMALFPKEPDAAIRTVFEFEDFLEGFNHKLKKNNRRPIELGTGIHTGNLILGTIGHEHRLETTVISDAVNTSSRVEGLTKYYKARTICTEATLSKLKNEASFKYRFLDRVKVKGKTKTLSVYEFLSPKEKVKLAYLDMYNKAVDYIKKENVAEATKVFSGLHSKHPNDRAVEIFLDRCHNYIERKASSWDEITHMINK</sequence>
<feature type="transmembrane region" description="Helical" evidence="2">
    <location>
        <begin position="12"/>
        <end position="31"/>
    </location>
</feature>
<dbReference type="GO" id="GO:0035556">
    <property type="term" value="P:intracellular signal transduction"/>
    <property type="evidence" value="ECO:0007669"/>
    <property type="project" value="InterPro"/>
</dbReference>
<evidence type="ECO:0000313" key="4">
    <source>
        <dbReference type="EMBL" id="MBL0682844.1"/>
    </source>
</evidence>
<dbReference type="InterPro" id="IPR001054">
    <property type="entry name" value="A/G_cyclase"/>
</dbReference>
<dbReference type="PROSITE" id="PS50125">
    <property type="entry name" value="GUANYLATE_CYCLASE_2"/>
    <property type="match status" value="1"/>
</dbReference>
<dbReference type="InterPro" id="IPR029787">
    <property type="entry name" value="Nucleotide_cyclase"/>
</dbReference>
<accession>A0A936ZNG3</accession>
<dbReference type="InterPro" id="IPR050697">
    <property type="entry name" value="Adenylyl/Guanylyl_Cyclase_3/4"/>
</dbReference>
<comment type="caution">
    <text evidence="4">The sequence shown here is derived from an EMBL/GenBank/DDBJ whole genome shotgun (WGS) entry which is preliminary data.</text>
</comment>
<dbReference type="GO" id="GO:0004016">
    <property type="term" value="F:adenylate cyclase activity"/>
    <property type="evidence" value="ECO:0007669"/>
    <property type="project" value="UniProtKB-ARBA"/>
</dbReference>
<feature type="coiled-coil region" evidence="1">
    <location>
        <begin position="349"/>
        <end position="376"/>
    </location>
</feature>
<dbReference type="CDD" id="cd07302">
    <property type="entry name" value="CHD"/>
    <property type="match status" value="1"/>
</dbReference>
<dbReference type="SUPFAM" id="SSF158472">
    <property type="entry name" value="HAMP domain-like"/>
    <property type="match status" value="1"/>
</dbReference>
<protein>
    <recommendedName>
        <fullName evidence="3">Guanylate cyclase domain-containing protein</fullName>
    </recommendedName>
</protein>
<organism evidence="4 5">
    <name type="scientific">Aquimarina mytili</name>
    <dbReference type="NCBI Taxonomy" id="874423"/>
    <lineage>
        <taxon>Bacteria</taxon>
        <taxon>Pseudomonadati</taxon>
        <taxon>Bacteroidota</taxon>
        <taxon>Flavobacteriia</taxon>
        <taxon>Flavobacteriales</taxon>
        <taxon>Flavobacteriaceae</taxon>
        <taxon>Aquimarina</taxon>
    </lineage>
</organism>
<keyword evidence="2" id="KW-0812">Transmembrane</keyword>
<keyword evidence="2" id="KW-1133">Transmembrane helix</keyword>
<dbReference type="AlphaFoldDB" id="A0A936ZNG3"/>
<dbReference type="SUPFAM" id="SSF55073">
    <property type="entry name" value="Nucleotide cyclase"/>
    <property type="match status" value="1"/>
</dbReference>
<evidence type="ECO:0000256" key="2">
    <source>
        <dbReference type="SAM" id="Phobius"/>
    </source>
</evidence>
<dbReference type="EMBL" id="JAERQJ010000002">
    <property type="protein sequence ID" value="MBL0682844.1"/>
    <property type="molecule type" value="Genomic_DNA"/>
</dbReference>
<dbReference type="GO" id="GO:0006171">
    <property type="term" value="P:cAMP biosynthetic process"/>
    <property type="evidence" value="ECO:0007669"/>
    <property type="project" value="TreeGrafter"/>
</dbReference>
<dbReference type="Gene3D" id="3.30.70.1230">
    <property type="entry name" value="Nucleotide cyclase"/>
    <property type="match status" value="1"/>
</dbReference>
<dbReference type="Pfam" id="PF00211">
    <property type="entry name" value="Guanylate_cyc"/>
    <property type="match status" value="1"/>
</dbReference>
<dbReference type="PANTHER" id="PTHR43081:SF1">
    <property type="entry name" value="ADENYLATE CYCLASE, TERMINAL-DIFFERENTIATION SPECIFIC"/>
    <property type="match status" value="1"/>
</dbReference>
<dbReference type="PANTHER" id="PTHR43081">
    <property type="entry name" value="ADENYLATE CYCLASE, TERMINAL-DIFFERENTIATION SPECIFIC-RELATED"/>
    <property type="match status" value="1"/>
</dbReference>
<dbReference type="Gene3D" id="6.10.340.10">
    <property type="match status" value="1"/>
</dbReference>
<dbReference type="Proteomes" id="UP000651057">
    <property type="component" value="Unassembled WGS sequence"/>
</dbReference>
<keyword evidence="2" id="KW-0472">Membrane</keyword>
<keyword evidence="1" id="KW-0175">Coiled coil</keyword>
<feature type="transmembrane region" description="Helical" evidence="2">
    <location>
        <begin position="271"/>
        <end position="289"/>
    </location>
</feature>
<feature type="domain" description="Guanylate cyclase" evidence="3">
    <location>
        <begin position="408"/>
        <end position="534"/>
    </location>
</feature>
<proteinExistence type="predicted"/>
<keyword evidence="5" id="KW-1185">Reference proteome</keyword>
<dbReference type="RefSeq" id="WP_201917290.1">
    <property type="nucleotide sequence ID" value="NZ_BAABAX010000023.1"/>
</dbReference>
<evidence type="ECO:0000259" key="3">
    <source>
        <dbReference type="PROSITE" id="PS50125"/>
    </source>
</evidence>
<dbReference type="SMART" id="SM00044">
    <property type="entry name" value="CYCc"/>
    <property type="match status" value="1"/>
</dbReference>